<proteinExistence type="predicted"/>
<name>A0ABR5GML0_9HYPH</name>
<gene>
    <name evidence="4" type="ORF">SQ03_31645</name>
</gene>
<evidence type="ECO:0000313" key="4">
    <source>
        <dbReference type="EMBL" id="KMO09744.1"/>
    </source>
</evidence>
<dbReference type="PANTHER" id="PTHR41542:SF1">
    <property type="entry name" value="BLL5807 PROTEIN"/>
    <property type="match status" value="1"/>
</dbReference>
<comment type="caution">
    <text evidence="4">The sequence shown here is derived from an EMBL/GenBank/DDBJ whole genome shotgun (WGS) entry which is preliminary data.</text>
</comment>
<dbReference type="RefSeq" id="WP_048437777.1">
    <property type="nucleotide sequence ID" value="NZ_JXOD01000536.1"/>
</dbReference>
<dbReference type="Pfam" id="PF04280">
    <property type="entry name" value="Tim44"/>
    <property type="match status" value="1"/>
</dbReference>
<feature type="non-terminal residue" evidence="4">
    <location>
        <position position="1"/>
    </location>
</feature>
<dbReference type="PANTHER" id="PTHR41542">
    <property type="entry name" value="BLL5807 PROTEIN"/>
    <property type="match status" value="1"/>
</dbReference>
<protein>
    <submittedName>
        <fullName evidence="4">Membrane protein</fullName>
    </submittedName>
</protein>
<reference evidence="4 5" key="1">
    <citation type="submission" date="2015-01" db="EMBL/GenBank/DDBJ databases">
        <title>Genome sequencing of Methylobacterium platani JCM14648 type strain.</title>
        <authorList>
            <person name="Chaudhry V."/>
            <person name="Patil P.B."/>
        </authorList>
    </citation>
    <scope>NUCLEOTIDE SEQUENCE [LARGE SCALE GENOMIC DNA]</scope>
    <source>
        <strain evidence="4 5">JCM 14648</strain>
    </source>
</reference>
<feature type="region of interest" description="Disordered" evidence="1">
    <location>
        <begin position="37"/>
        <end position="86"/>
    </location>
</feature>
<sequence length="173" mass="17889">RGLGGIASMIGLLLQVGLIVMVVAFAVRWFRRRQGNPAPAGMVRSSLSDNANPPGYGSAPGVGSGPGMGGGPAMGAAPRGAPQPTVGKVDIGPGDFQSFEIALNDVQAAYGRGDVAGLRNLATPEMAGYFADELRGNESRGVVNRISNVKLLQGDLSESWSEGRMEYATVAMR</sequence>
<keyword evidence="2" id="KW-1133">Transmembrane helix</keyword>
<feature type="non-terminal residue" evidence="4">
    <location>
        <position position="173"/>
    </location>
</feature>
<keyword evidence="2" id="KW-0472">Membrane</keyword>
<feature type="transmembrane region" description="Helical" evidence="2">
    <location>
        <begin position="6"/>
        <end position="27"/>
    </location>
</feature>
<keyword evidence="2" id="KW-0812">Transmembrane</keyword>
<organism evidence="4 5">
    <name type="scientific">Methylobacterium platani JCM 14648</name>
    <dbReference type="NCBI Taxonomy" id="1295136"/>
    <lineage>
        <taxon>Bacteria</taxon>
        <taxon>Pseudomonadati</taxon>
        <taxon>Pseudomonadota</taxon>
        <taxon>Alphaproteobacteria</taxon>
        <taxon>Hyphomicrobiales</taxon>
        <taxon>Methylobacteriaceae</taxon>
        <taxon>Methylobacterium</taxon>
    </lineage>
</organism>
<feature type="compositionally biased region" description="Gly residues" evidence="1">
    <location>
        <begin position="58"/>
        <end position="73"/>
    </location>
</feature>
<evidence type="ECO:0000256" key="1">
    <source>
        <dbReference type="SAM" id="MobiDB-lite"/>
    </source>
</evidence>
<dbReference type="EMBL" id="JXOD01000536">
    <property type="protein sequence ID" value="KMO09744.1"/>
    <property type="molecule type" value="Genomic_DNA"/>
</dbReference>
<evidence type="ECO:0000256" key="2">
    <source>
        <dbReference type="SAM" id="Phobius"/>
    </source>
</evidence>
<dbReference type="SUPFAM" id="SSF54427">
    <property type="entry name" value="NTF2-like"/>
    <property type="match status" value="1"/>
</dbReference>
<dbReference type="InterPro" id="IPR032710">
    <property type="entry name" value="NTF2-like_dom_sf"/>
</dbReference>
<dbReference type="Proteomes" id="UP000035947">
    <property type="component" value="Unassembled WGS sequence"/>
</dbReference>
<feature type="domain" description="Tim44-like" evidence="3">
    <location>
        <begin position="94"/>
        <end position="173"/>
    </location>
</feature>
<accession>A0ABR5GML0</accession>
<feature type="compositionally biased region" description="Low complexity" evidence="1">
    <location>
        <begin position="74"/>
        <end position="84"/>
    </location>
</feature>
<evidence type="ECO:0000259" key="3">
    <source>
        <dbReference type="Pfam" id="PF04280"/>
    </source>
</evidence>
<evidence type="ECO:0000313" key="5">
    <source>
        <dbReference type="Proteomes" id="UP000035947"/>
    </source>
</evidence>
<dbReference type="InterPro" id="IPR007379">
    <property type="entry name" value="Tim44-like_dom"/>
</dbReference>
<keyword evidence="5" id="KW-1185">Reference proteome</keyword>